<keyword evidence="3" id="KW-1185">Reference proteome</keyword>
<feature type="region of interest" description="Disordered" evidence="1">
    <location>
        <begin position="1"/>
        <end position="40"/>
    </location>
</feature>
<protein>
    <submittedName>
        <fullName evidence="2">Uncharacterized protein</fullName>
    </submittedName>
</protein>
<dbReference type="EMBL" id="BGZK01000236">
    <property type="protein sequence ID" value="GBP30684.1"/>
    <property type="molecule type" value="Genomic_DNA"/>
</dbReference>
<accession>A0A4C1UY29</accession>
<dbReference type="Proteomes" id="UP000299102">
    <property type="component" value="Unassembled WGS sequence"/>
</dbReference>
<proteinExistence type="predicted"/>
<evidence type="ECO:0000256" key="1">
    <source>
        <dbReference type="SAM" id="MobiDB-lite"/>
    </source>
</evidence>
<dbReference type="AlphaFoldDB" id="A0A4C1UY29"/>
<organism evidence="2 3">
    <name type="scientific">Eumeta variegata</name>
    <name type="common">Bagworm moth</name>
    <name type="synonym">Eumeta japonica</name>
    <dbReference type="NCBI Taxonomy" id="151549"/>
    <lineage>
        <taxon>Eukaryota</taxon>
        <taxon>Metazoa</taxon>
        <taxon>Ecdysozoa</taxon>
        <taxon>Arthropoda</taxon>
        <taxon>Hexapoda</taxon>
        <taxon>Insecta</taxon>
        <taxon>Pterygota</taxon>
        <taxon>Neoptera</taxon>
        <taxon>Endopterygota</taxon>
        <taxon>Lepidoptera</taxon>
        <taxon>Glossata</taxon>
        <taxon>Ditrysia</taxon>
        <taxon>Tineoidea</taxon>
        <taxon>Psychidae</taxon>
        <taxon>Oiketicinae</taxon>
        <taxon>Eumeta</taxon>
    </lineage>
</organism>
<comment type="caution">
    <text evidence="2">The sequence shown here is derived from an EMBL/GenBank/DDBJ whole genome shotgun (WGS) entry which is preliminary data.</text>
</comment>
<gene>
    <name evidence="2" type="ORF">EVAR_75905_1</name>
</gene>
<sequence length="103" mass="10844">MRSKRGRACGHDKTGGHGKQSRRQISHWSADARTASHGSLTDCGEVTDAAPRCGEGAASASGSGAPTRAEGLCLPIIIYLYVTCATTDKPAFDVENQRPKISE</sequence>
<evidence type="ECO:0000313" key="3">
    <source>
        <dbReference type="Proteomes" id="UP000299102"/>
    </source>
</evidence>
<evidence type="ECO:0000313" key="2">
    <source>
        <dbReference type="EMBL" id="GBP30684.1"/>
    </source>
</evidence>
<name>A0A4C1UY29_EUMVA</name>
<reference evidence="2 3" key="1">
    <citation type="journal article" date="2019" name="Commun. Biol.">
        <title>The bagworm genome reveals a unique fibroin gene that provides high tensile strength.</title>
        <authorList>
            <person name="Kono N."/>
            <person name="Nakamura H."/>
            <person name="Ohtoshi R."/>
            <person name="Tomita M."/>
            <person name="Numata K."/>
            <person name="Arakawa K."/>
        </authorList>
    </citation>
    <scope>NUCLEOTIDE SEQUENCE [LARGE SCALE GENOMIC DNA]</scope>
</reference>